<accession>A0A2Z3S297</accession>
<protein>
    <submittedName>
        <fullName evidence="1">Uncharacterized protein</fullName>
    </submittedName>
</protein>
<proteinExistence type="predicted"/>
<evidence type="ECO:0000313" key="1">
    <source>
        <dbReference type="EMBL" id="AWR22336.1"/>
    </source>
</evidence>
<dbReference type="EMBL" id="CP023994">
    <property type="protein sequence ID" value="AWR22336.1"/>
    <property type="molecule type" value="Genomic_DNA"/>
</dbReference>
<dbReference type="OrthoDB" id="9771902at2"/>
<gene>
    <name evidence="1" type="ORF">AURMO_01754</name>
</gene>
<evidence type="ECO:0000313" key="2">
    <source>
        <dbReference type="Proteomes" id="UP000246894"/>
    </source>
</evidence>
<dbReference type="AlphaFoldDB" id="A0A2Z3S297"/>
<name>A0A2Z3S297_9MICO</name>
<dbReference type="KEGG" id="aum:AURMO_01754"/>
<sequence length="91" mass="10306">MKTMRALAPIAQDLFDAMSARMEEPLRKVVVDFLECGEEGCAADFTVDWAIANNVSIPEKFWRELNEFYSTSRTSWSEDSLSQLMKVAHAA</sequence>
<organism evidence="1 2">
    <name type="scientific">Aurantimicrobium photophilum</name>
    <dbReference type="NCBI Taxonomy" id="1987356"/>
    <lineage>
        <taxon>Bacteria</taxon>
        <taxon>Bacillati</taxon>
        <taxon>Actinomycetota</taxon>
        <taxon>Actinomycetes</taxon>
        <taxon>Micrococcales</taxon>
        <taxon>Microbacteriaceae</taxon>
        <taxon>Aurantimicrobium</taxon>
    </lineage>
</organism>
<keyword evidence="2" id="KW-1185">Reference proteome</keyword>
<reference evidence="1 2" key="1">
    <citation type="submission" date="2017-10" db="EMBL/GenBank/DDBJ databases">
        <title>Genome of an Actinobacterium that displays light-enhanced growth.</title>
        <authorList>
            <person name="Maresca J.A."/>
            <person name="Hempel P."/>
            <person name="Shevchenko O."/>
            <person name="Miller K.J."/>
            <person name="Hahn M.W."/>
        </authorList>
    </citation>
    <scope>NUCLEOTIDE SEQUENCE [LARGE SCALE GENOMIC DNA]</scope>
    <source>
        <strain evidence="1 2">MWH-Mo1</strain>
    </source>
</reference>
<dbReference type="Proteomes" id="UP000246894">
    <property type="component" value="Chromosome"/>
</dbReference>
<dbReference type="RefSeq" id="WP_110234777.1">
    <property type="nucleotide sequence ID" value="NZ_CP023994.1"/>
</dbReference>